<evidence type="ECO:0000256" key="23">
    <source>
        <dbReference type="ARBA" id="ARBA00048086"/>
    </source>
</evidence>
<keyword evidence="35" id="KW-1185">Reference proteome</keyword>
<evidence type="ECO:0000256" key="4">
    <source>
        <dbReference type="ARBA" id="ARBA00009347"/>
    </source>
</evidence>
<dbReference type="Gene3D" id="1.20.140.10">
    <property type="entry name" value="Butyryl-CoA Dehydrogenase, subunit A, domain 3"/>
    <property type="match status" value="2"/>
</dbReference>
<reference evidence="34 35" key="1">
    <citation type="submission" date="2024-02" db="EMBL/GenBank/DDBJ databases">
        <title>Chromosome-scale genome assembly of the rough periwinkle Littorina saxatilis.</title>
        <authorList>
            <person name="De Jode A."/>
            <person name="Faria R."/>
            <person name="Formenti G."/>
            <person name="Sims Y."/>
            <person name="Smith T.P."/>
            <person name="Tracey A."/>
            <person name="Wood J.M.D."/>
            <person name="Zagrodzka Z.B."/>
            <person name="Johannesson K."/>
            <person name="Butlin R.K."/>
            <person name="Leder E.H."/>
        </authorList>
    </citation>
    <scope>NUCLEOTIDE SEQUENCE [LARGE SCALE GENOMIC DNA]</scope>
    <source>
        <strain evidence="34">Snail1</strain>
        <tissue evidence="34">Muscle</tissue>
    </source>
</reference>
<dbReference type="Pfam" id="PF02771">
    <property type="entry name" value="Acyl-CoA_dh_N"/>
    <property type="match status" value="1"/>
</dbReference>
<dbReference type="InterPro" id="IPR046373">
    <property type="entry name" value="Acyl-CoA_Oxase/DH_mid-dom_sf"/>
</dbReference>
<keyword evidence="12" id="KW-0007">Acetylation</keyword>
<dbReference type="Pfam" id="PF02770">
    <property type="entry name" value="Acyl-CoA_dh_M"/>
    <property type="match status" value="1"/>
</dbReference>
<keyword evidence="9 28" id="KW-0274">FAD</keyword>
<evidence type="ECO:0000256" key="9">
    <source>
        <dbReference type="ARBA" id="ARBA00022827"/>
    </source>
</evidence>
<keyword evidence="15" id="KW-0496">Mitochondrion</keyword>
<feature type="domain" description="ACAD9/ACADV-like C-terminal" evidence="33">
    <location>
        <begin position="527"/>
        <end position="645"/>
    </location>
</feature>
<dbReference type="FunFam" id="2.40.110.10:FF:000006">
    <property type="entry name" value="very long-chain specific acyl-CoA dehydrogenase, mitochondrial"/>
    <property type="match status" value="1"/>
</dbReference>
<evidence type="ECO:0000256" key="12">
    <source>
        <dbReference type="ARBA" id="ARBA00022990"/>
    </source>
</evidence>
<evidence type="ECO:0000256" key="7">
    <source>
        <dbReference type="ARBA" id="ARBA00022792"/>
    </source>
</evidence>
<evidence type="ECO:0000256" key="22">
    <source>
        <dbReference type="ARBA" id="ARBA00047916"/>
    </source>
</evidence>
<name>A0AAN9ANM3_9CAEN</name>
<dbReference type="InterPro" id="IPR036250">
    <property type="entry name" value="AcylCo_DH-like_C"/>
</dbReference>
<evidence type="ECO:0000259" key="31">
    <source>
        <dbReference type="Pfam" id="PF02770"/>
    </source>
</evidence>
<keyword evidence="7" id="KW-0999">Mitochondrion inner membrane</keyword>
<dbReference type="CDD" id="cd01161">
    <property type="entry name" value="VLCAD"/>
    <property type="match status" value="1"/>
</dbReference>
<evidence type="ECO:0000256" key="17">
    <source>
        <dbReference type="ARBA" id="ARBA00039034"/>
    </source>
</evidence>
<dbReference type="InterPro" id="IPR013786">
    <property type="entry name" value="AcylCoA_DH/ox_N"/>
</dbReference>
<keyword evidence="16" id="KW-0472">Membrane</keyword>
<dbReference type="PANTHER" id="PTHR43884:SF11">
    <property type="entry name" value="VERY LONG-CHAIN SPECIFIC ACYL-COA DEHYDROGENASE, MITOCHONDRIAL"/>
    <property type="match status" value="1"/>
</dbReference>
<dbReference type="EMBL" id="JBAMIC010000024">
    <property type="protein sequence ID" value="KAK7089979.1"/>
    <property type="molecule type" value="Genomic_DNA"/>
</dbReference>
<dbReference type="GO" id="GO:0005743">
    <property type="term" value="C:mitochondrial inner membrane"/>
    <property type="evidence" value="ECO:0007669"/>
    <property type="project" value="UniProtKB-SubCell"/>
</dbReference>
<dbReference type="FunFam" id="1.10.540.10:FF:000001">
    <property type="entry name" value="Very long-chain-specific acyl-CoA dehydrogenase, mitochondrial"/>
    <property type="match status" value="1"/>
</dbReference>
<comment type="catalytic activity">
    <reaction evidence="27">
        <text>octadecanoyl-CoA + oxidized [electron-transfer flavoprotein] + H(+) = (2E)-octadecenoyl-CoA + reduced [electron-transfer flavoprotein]</text>
        <dbReference type="Rhea" id="RHEA:47240"/>
        <dbReference type="Rhea" id="RHEA-COMP:10685"/>
        <dbReference type="Rhea" id="RHEA-COMP:10686"/>
        <dbReference type="ChEBI" id="CHEBI:15378"/>
        <dbReference type="ChEBI" id="CHEBI:57394"/>
        <dbReference type="ChEBI" id="CHEBI:57692"/>
        <dbReference type="ChEBI" id="CHEBI:58307"/>
        <dbReference type="ChEBI" id="CHEBI:71412"/>
    </reaction>
    <physiologicalReaction direction="left-to-right" evidence="27">
        <dbReference type="Rhea" id="RHEA:47241"/>
    </physiologicalReaction>
</comment>
<comment type="subcellular location">
    <subcellularLocation>
        <location evidence="2">Mitochondrion inner membrane</location>
        <topology evidence="2">Peripheral membrane protein</topology>
    </subcellularLocation>
</comment>
<dbReference type="Proteomes" id="UP001374579">
    <property type="component" value="Unassembled WGS sequence"/>
</dbReference>
<comment type="pathway">
    <text evidence="3">Lipid metabolism; mitochondrial fatty acid beta-oxidation.</text>
</comment>
<evidence type="ECO:0000256" key="29">
    <source>
        <dbReference type="SAM" id="MobiDB-lite"/>
    </source>
</evidence>
<evidence type="ECO:0000256" key="14">
    <source>
        <dbReference type="ARBA" id="ARBA00023098"/>
    </source>
</evidence>
<evidence type="ECO:0000256" key="19">
    <source>
        <dbReference type="ARBA" id="ARBA00045422"/>
    </source>
</evidence>
<evidence type="ECO:0000256" key="15">
    <source>
        <dbReference type="ARBA" id="ARBA00023128"/>
    </source>
</evidence>
<comment type="catalytic activity">
    <reaction evidence="22">
        <text>oxidized [electron-transfer flavoprotein] + hexadecanoyl-CoA + H(+) = (2E)-hexadecenoyl-CoA + reduced [electron-transfer flavoprotein]</text>
        <dbReference type="Rhea" id="RHEA:43448"/>
        <dbReference type="Rhea" id="RHEA-COMP:10685"/>
        <dbReference type="Rhea" id="RHEA-COMP:10686"/>
        <dbReference type="ChEBI" id="CHEBI:15378"/>
        <dbReference type="ChEBI" id="CHEBI:57379"/>
        <dbReference type="ChEBI" id="CHEBI:57692"/>
        <dbReference type="ChEBI" id="CHEBI:58307"/>
        <dbReference type="ChEBI" id="CHEBI:61526"/>
    </reaction>
    <physiologicalReaction direction="left-to-right" evidence="22">
        <dbReference type="Rhea" id="RHEA:43449"/>
    </physiologicalReaction>
</comment>
<evidence type="ECO:0000256" key="10">
    <source>
        <dbReference type="ARBA" id="ARBA00022832"/>
    </source>
</evidence>
<dbReference type="GO" id="GO:0000062">
    <property type="term" value="F:fatty-acyl-CoA binding"/>
    <property type="evidence" value="ECO:0007669"/>
    <property type="project" value="TreeGrafter"/>
</dbReference>
<keyword evidence="11" id="KW-0809">Transit peptide</keyword>
<dbReference type="Gene3D" id="1.10.540.10">
    <property type="entry name" value="Acyl-CoA dehydrogenase/oxidase, N-terminal domain"/>
    <property type="match status" value="1"/>
</dbReference>
<gene>
    <name evidence="34" type="ORF">V1264_009847</name>
</gene>
<dbReference type="Pfam" id="PF00441">
    <property type="entry name" value="Acyl-CoA_dh_1"/>
    <property type="match status" value="1"/>
</dbReference>
<keyword evidence="10" id="KW-0276">Fatty acid metabolism</keyword>
<keyword evidence="8" id="KW-0702">S-nitrosylation</keyword>
<evidence type="ECO:0000256" key="6">
    <source>
        <dbReference type="ARBA" id="ARBA00022630"/>
    </source>
</evidence>
<dbReference type="SUPFAM" id="SSF56645">
    <property type="entry name" value="Acyl-CoA dehydrogenase NM domain-like"/>
    <property type="match status" value="1"/>
</dbReference>
<evidence type="ECO:0000256" key="13">
    <source>
        <dbReference type="ARBA" id="ARBA00023002"/>
    </source>
</evidence>
<comment type="similarity">
    <text evidence="4 28">Belongs to the acyl-CoA dehydrogenase family.</text>
</comment>
<keyword evidence="14" id="KW-0443">Lipid metabolism</keyword>
<evidence type="ECO:0000256" key="2">
    <source>
        <dbReference type="ARBA" id="ARBA00004637"/>
    </source>
</evidence>
<dbReference type="FunFam" id="1.20.140.10:FF:000008">
    <property type="entry name" value="acyl-CoA dehydrogenase family member 9, mitochondrial"/>
    <property type="match status" value="1"/>
</dbReference>
<proteinExistence type="inferred from homology"/>
<evidence type="ECO:0000256" key="20">
    <source>
        <dbReference type="ARBA" id="ARBA00046812"/>
    </source>
</evidence>
<evidence type="ECO:0000256" key="8">
    <source>
        <dbReference type="ARBA" id="ARBA00022799"/>
    </source>
</evidence>
<dbReference type="GO" id="GO:0006635">
    <property type="term" value="P:fatty acid beta-oxidation"/>
    <property type="evidence" value="ECO:0007669"/>
    <property type="project" value="UniProtKB-ARBA"/>
</dbReference>
<dbReference type="FunFam" id="1.20.140.10:FF:000017">
    <property type="entry name" value="very long-chain specific acyl-CoA dehydrogenase, mitochondrial"/>
    <property type="match status" value="1"/>
</dbReference>
<protein>
    <recommendedName>
        <fullName evidence="18">Very long-chain specific acyl-CoA dehydrogenase, mitochondrial</fullName>
        <ecNumber evidence="17">1.3.8.9</ecNumber>
    </recommendedName>
</protein>
<dbReference type="InterPro" id="IPR009075">
    <property type="entry name" value="AcylCo_DH/oxidase_C"/>
</dbReference>
<evidence type="ECO:0000259" key="30">
    <source>
        <dbReference type="Pfam" id="PF00441"/>
    </source>
</evidence>
<accession>A0AAN9ANM3</accession>
<dbReference type="InterPro" id="IPR006089">
    <property type="entry name" value="Acyl-CoA_DH_CS"/>
</dbReference>
<comment type="catalytic activity">
    <reaction evidence="21">
        <text>dodecanoyl-CoA + oxidized [electron-transfer flavoprotein] + H(+) = (2E)-dodecenoyl-CoA + reduced [electron-transfer flavoprotein]</text>
        <dbReference type="Rhea" id="RHEA:47296"/>
        <dbReference type="Rhea" id="RHEA-COMP:10685"/>
        <dbReference type="Rhea" id="RHEA-COMP:10686"/>
        <dbReference type="ChEBI" id="CHEBI:15378"/>
        <dbReference type="ChEBI" id="CHEBI:57330"/>
        <dbReference type="ChEBI" id="CHEBI:57375"/>
        <dbReference type="ChEBI" id="CHEBI:57692"/>
        <dbReference type="ChEBI" id="CHEBI:58307"/>
    </reaction>
    <physiologicalReaction direction="left-to-right" evidence="21">
        <dbReference type="Rhea" id="RHEA:47297"/>
    </physiologicalReaction>
</comment>
<dbReference type="SUPFAM" id="SSF47203">
    <property type="entry name" value="Acyl-CoA dehydrogenase C-terminal domain-like"/>
    <property type="match status" value="1"/>
</dbReference>
<comment type="catalytic activity">
    <reaction evidence="25">
        <text>a very-long-chain 2,3-saturated fatty acyl-CoA + oxidized [electron-transfer flavoprotein] + H(+) = a very-long-chain (2E)-enoyl-CoA + reduced [electron-transfer flavoprotein]</text>
        <dbReference type="Rhea" id="RHEA:19181"/>
        <dbReference type="Rhea" id="RHEA-COMP:10685"/>
        <dbReference type="Rhea" id="RHEA-COMP:10686"/>
        <dbReference type="ChEBI" id="CHEBI:15378"/>
        <dbReference type="ChEBI" id="CHEBI:57692"/>
        <dbReference type="ChEBI" id="CHEBI:58307"/>
        <dbReference type="ChEBI" id="CHEBI:83724"/>
        <dbReference type="ChEBI" id="CHEBI:83728"/>
        <dbReference type="EC" id="1.3.8.9"/>
    </reaction>
    <physiologicalReaction direction="left-to-right" evidence="25">
        <dbReference type="Rhea" id="RHEA:19182"/>
    </physiologicalReaction>
</comment>
<dbReference type="InterPro" id="IPR049448">
    <property type="entry name" value="ACAD9/ACADV-like_C"/>
</dbReference>
<dbReference type="EC" id="1.3.8.9" evidence="17"/>
<dbReference type="InterPro" id="IPR009100">
    <property type="entry name" value="AcylCoA_DH/oxidase_NM_dom_sf"/>
</dbReference>
<dbReference type="InterPro" id="IPR006091">
    <property type="entry name" value="Acyl-CoA_Oxase/DH_mid-dom"/>
</dbReference>
<feature type="domain" description="Acyl-CoA dehydrogenase/oxidase C-terminal" evidence="30">
    <location>
        <begin position="327"/>
        <end position="473"/>
    </location>
</feature>
<dbReference type="GO" id="GO:0017099">
    <property type="term" value="F:very-long-chain fatty acyl-CoA dehydrogenase activity"/>
    <property type="evidence" value="ECO:0007669"/>
    <property type="project" value="UniProtKB-EC"/>
</dbReference>
<comment type="subunit">
    <text evidence="20">Homodimer. Homodimerizes after import into the mitochondrion.</text>
</comment>
<evidence type="ECO:0000256" key="27">
    <source>
        <dbReference type="ARBA" id="ARBA00049224"/>
    </source>
</evidence>
<dbReference type="Pfam" id="PF21343">
    <property type="entry name" value="ACAD9-ACADV_C"/>
    <property type="match status" value="1"/>
</dbReference>
<evidence type="ECO:0000256" key="11">
    <source>
        <dbReference type="ARBA" id="ARBA00022946"/>
    </source>
</evidence>
<evidence type="ECO:0000313" key="34">
    <source>
        <dbReference type="EMBL" id="KAK7089979.1"/>
    </source>
</evidence>
<comment type="caution">
    <text evidence="34">The sequence shown here is derived from an EMBL/GenBank/DDBJ whole genome shotgun (WGS) entry which is preliminary data.</text>
</comment>
<evidence type="ECO:0000256" key="3">
    <source>
        <dbReference type="ARBA" id="ARBA00005198"/>
    </source>
</evidence>
<keyword evidence="6 28" id="KW-0285">Flavoprotein</keyword>
<evidence type="ECO:0000259" key="33">
    <source>
        <dbReference type="Pfam" id="PF21343"/>
    </source>
</evidence>
<feature type="domain" description="Acyl-CoA dehydrogenase/oxidase N-terminal" evidence="32">
    <location>
        <begin position="104"/>
        <end position="210"/>
    </location>
</feature>
<keyword evidence="5" id="KW-0597">Phosphoprotein</keyword>
<evidence type="ECO:0000256" key="26">
    <source>
        <dbReference type="ARBA" id="ARBA00049140"/>
    </source>
</evidence>
<feature type="region of interest" description="Disordered" evidence="29">
    <location>
        <begin position="34"/>
        <end position="69"/>
    </location>
</feature>
<comment type="catalytic activity">
    <reaction evidence="23">
        <text>tetracosanoyl-CoA + oxidized [electron-transfer flavoprotein] + H(+) = (2E)-tetracosenoyl-CoA + reduced [electron-transfer flavoprotein]</text>
        <dbReference type="Rhea" id="RHEA:47232"/>
        <dbReference type="Rhea" id="RHEA-COMP:10685"/>
        <dbReference type="Rhea" id="RHEA-COMP:10686"/>
        <dbReference type="ChEBI" id="CHEBI:15378"/>
        <dbReference type="ChEBI" id="CHEBI:57692"/>
        <dbReference type="ChEBI" id="CHEBI:58307"/>
        <dbReference type="ChEBI" id="CHEBI:65052"/>
        <dbReference type="ChEBI" id="CHEBI:74693"/>
    </reaction>
    <physiologicalReaction direction="left-to-right" evidence="23">
        <dbReference type="Rhea" id="RHEA:47233"/>
    </physiologicalReaction>
</comment>
<organism evidence="34 35">
    <name type="scientific">Littorina saxatilis</name>
    <dbReference type="NCBI Taxonomy" id="31220"/>
    <lineage>
        <taxon>Eukaryota</taxon>
        <taxon>Metazoa</taxon>
        <taxon>Spiralia</taxon>
        <taxon>Lophotrochozoa</taxon>
        <taxon>Mollusca</taxon>
        <taxon>Gastropoda</taxon>
        <taxon>Caenogastropoda</taxon>
        <taxon>Littorinimorpha</taxon>
        <taxon>Littorinoidea</taxon>
        <taxon>Littorinidae</taxon>
        <taxon>Littorina</taxon>
    </lineage>
</organism>
<keyword evidence="13 28" id="KW-0560">Oxidoreductase</keyword>
<dbReference type="InterPro" id="IPR037069">
    <property type="entry name" value="AcylCoA_DH/ox_N_sf"/>
</dbReference>
<evidence type="ECO:0000313" key="35">
    <source>
        <dbReference type="Proteomes" id="UP001374579"/>
    </source>
</evidence>
<dbReference type="PROSITE" id="PS00073">
    <property type="entry name" value="ACYL_COA_DH_2"/>
    <property type="match status" value="1"/>
</dbReference>
<comment type="function">
    <text evidence="19">Very long-chain specific acyl-CoA dehydrogenase is one of the acyl-CoA dehydrogenases that catalyze the first step of mitochondrial fatty acid beta-oxidation, an aerobic process breaking down fatty acids into acetyl-CoA and allowing the production of energy from fats. The first step of fatty acid beta-oxidation consists in the removal of one hydrogen from C-2 and C-3 of the straight-chain fatty acyl-CoA thioester, resulting in the formation of trans-2-enoyl-CoA. Among the different mitochondrial acyl-CoA dehydrogenases, very long-chain specific acyl-CoA dehydrogenase acts specifically on acyl-CoAs with saturated 12 to 24 carbons long primary chains.</text>
</comment>
<evidence type="ECO:0000256" key="24">
    <source>
        <dbReference type="ARBA" id="ARBA00049038"/>
    </source>
</evidence>
<comment type="catalytic activity">
    <reaction evidence="24">
        <text>tetradecanoyl-CoA + oxidized [electron-transfer flavoprotein] + H(+) = (2E)-tetradecenoyl-CoA + reduced [electron-transfer flavoprotein]</text>
        <dbReference type="Rhea" id="RHEA:47316"/>
        <dbReference type="Rhea" id="RHEA-COMP:10685"/>
        <dbReference type="Rhea" id="RHEA-COMP:10686"/>
        <dbReference type="ChEBI" id="CHEBI:15378"/>
        <dbReference type="ChEBI" id="CHEBI:57385"/>
        <dbReference type="ChEBI" id="CHEBI:57692"/>
        <dbReference type="ChEBI" id="CHEBI:58307"/>
        <dbReference type="ChEBI" id="CHEBI:61405"/>
    </reaction>
    <physiologicalReaction direction="left-to-right" evidence="24">
        <dbReference type="Rhea" id="RHEA:47317"/>
    </physiologicalReaction>
</comment>
<dbReference type="GO" id="GO:0050660">
    <property type="term" value="F:flavin adenine dinucleotide binding"/>
    <property type="evidence" value="ECO:0007669"/>
    <property type="project" value="InterPro"/>
</dbReference>
<sequence>MFRSAGYLARSVSNLSIKSKPQILRCADNSSRVIPSSCRSTAASPEPRQEPAGKTLPNTKKEASASAQGESRSFAMNLFQGKIATEQVFPFPEVLDDEQKEILQMLVDPCAKFFEEQNDALKNDAMEKIDDTSMQGLREMGAFGLQVPQELGGLGLNNTQYARLVEIVGAHDLGVGITLGAHQSIGFKGILLFGSPEQKTKYLPPLASGEQMAAFCLTEPACGSDASAIRTRAVLSDDGKHYVLNGSKIWISNGGLAEVFTVFAQTPVTGPEGETKDKVTALIVERSHGGVSHGAPEKKMGIKASNTAEVYFEDVMVPVENVLGGVGGGFKVAMNILNNGRFGMGAALSGTMKYCIWKAVEHASTRMQFGSRIDSYGAIQEKIARMTMVQFVTESMAYMLSANMDQGSTDFQIEAAISKIYASEAAWFCADEGIQILGGMGYMRDCGMEKVMRDLRIFRIFEGTNDILRLFVALTGIQYAGKSLKELQKALKNPLANMGALTGAATKRAKRMVGLGSGLSLAQHAHPQLNDSAEKTAKAVEQFGATVESLLMKFNKNIIDEQFVLKRVADSAIDIYGMVAVLSRVSRSLEQNLPSAEHEKLICEVFCDEAAERIQQNLASANSRRVHKNFDTLTKISKNVVENGGAFQVHPLGY</sequence>
<comment type="catalytic activity">
    <reaction evidence="26">
        <text>eicosanoyl-CoA + oxidized [electron-transfer flavoprotein] + H(+) = (2E)-eicosenoyl-CoA + reduced [electron-transfer flavoprotein]</text>
        <dbReference type="Rhea" id="RHEA:47236"/>
        <dbReference type="Rhea" id="RHEA-COMP:10685"/>
        <dbReference type="Rhea" id="RHEA-COMP:10686"/>
        <dbReference type="ChEBI" id="CHEBI:15378"/>
        <dbReference type="ChEBI" id="CHEBI:57380"/>
        <dbReference type="ChEBI" id="CHEBI:57692"/>
        <dbReference type="ChEBI" id="CHEBI:58307"/>
        <dbReference type="ChEBI" id="CHEBI:74691"/>
    </reaction>
    <physiologicalReaction direction="left-to-right" evidence="26">
        <dbReference type="Rhea" id="RHEA:47237"/>
    </physiologicalReaction>
</comment>
<evidence type="ECO:0000256" key="16">
    <source>
        <dbReference type="ARBA" id="ARBA00023136"/>
    </source>
</evidence>
<evidence type="ECO:0000256" key="18">
    <source>
        <dbReference type="ARBA" id="ARBA00040902"/>
    </source>
</evidence>
<dbReference type="AlphaFoldDB" id="A0AAN9ANM3"/>
<evidence type="ECO:0000256" key="1">
    <source>
        <dbReference type="ARBA" id="ARBA00001974"/>
    </source>
</evidence>
<comment type="cofactor">
    <cofactor evidence="1 28">
        <name>FAD</name>
        <dbReference type="ChEBI" id="CHEBI:57692"/>
    </cofactor>
</comment>
<evidence type="ECO:0000256" key="21">
    <source>
        <dbReference type="ARBA" id="ARBA00047893"/>
    </source>
</evidence>
<dbReference type="Gene3D" id="2.40.110.10">
    <property type="entry name" value="Butyryl-CoA Dehydrogenase, subunit A, domain 2"/>
    <property type="match status" value="1"/>
</dbReference>
<evidence type="ECO:0000259" key="32">
    <source>
        <dbReference type="Pfam" id="PF02771"/>
    </source>
</evidence>
<evidence type="ECO:0000256" key="25">
    <source>
        <dbReference type="ARBA" id="ARBA00049050"/>
    </source>
</evidence>
<dbReference type="PANTHER" id="PTHR43884">
    <property type="entry name" value="ACYL-COA DEHYDROGENASE"/>
    <property type="match status" value="1"/>
</dbReference>
<feature type="compositionally biased region" description="Polar residues" evidence="29">
    <location>
        <begin position="34"/>
        <end position="43"/>
    </location>
</feature>
<evidence type="ECO:0000256" key="5">
    <source>
        <dbReference type="ARBA" id="ARBA00022553"/>
    </source>
</evidence>
<evidence type="ECO:0000256" key="28">
    <source>
        <dbReference type="RuleBase" id="RU362125"/>
    </source>
</evidence>
<feature type="domain" description="Acyl-CoA oxidase/dehydrogenase middle" evidence="31">
    <location>
        <begin position="214"/>
        <end position="315"/>
    </location>
</feature>